<dbReference type="PANTHER" id="PTHR34138:SF1">
    <property type="entry name" value="CELL SHAPE-DETERMINING PROTEIN MREC"/>
    <property type="match status" value="1"/>
</dbReference>
<evidence type="ECO:0000256" key="1">
    <source>
        <dbReference type="ARBA" id="ARBA00009369"/>
    </source>
</evidence>
<dbReference type="NCBIfam" id="NF010527">
    <property type="entry name" value="PRK13922.6-2"/>
    <property type="match status" value="1"/>
</dbReference>
<dbReference type="OrthoDB" id="9792313at2"/>
<dbReference type="InterPro" id="IPR007221">
    <property type="entry name" value="MreC"/>
</dbReference>
<dbReference type="AlphaFoldDB" id="A0A2A2TDR5"/>
<dbReference type="GO" id="GO:0005886">
    <property type="term" value="C:plasma membrane"/>
    <property type="evidence" value="ECO:0007669"/>
    <property type="project" value="TreeGrafter"/>
</dbReference>
<dbReference type="GO" id="GO:0008360">
    <property type="term" value="P:regulation of cell shape"/>
    <property type="evidence" value="ECO:0007669"/>
    <property type="project" value="UniProtKB-KW"/>
</dbReference>
<evidence type="ECO:0000313" key="7">
    <source>
        <dbReference type="EMBL" id="PAX51863.1"/>
    </source>
</evidence>
<proteinExistence type="inferred from homology"/>
<keyword evidence="8" id="KW-1185">Reference proteome</keyword>
<name>A0A2A2TDR5_9CYAN</name>
<keyword evidence="3" id="KW-0133">Cell shape</keyword>
<dbReference type="EMBL" id="NTFS01000320">
    <property type="protein sequence ID" value="PAX51863.1"/>
    <property type="molecule type" value="Genomic_DNA"/>
</dbReference>
<reference evidence="7 8" key="1">
    <citation type="submission" date="2017-08" db="EMBL/GenBank/DDBJ databases">
        <title>Draft genome sequence of filamentous cyanobacterium Calothrix elsteri CCALA 953.</title>
        <authorList>
            <person name="Gagunashvili A.N."/>
            <person name="Elster J."/>
            <person name="Andresson O.S."/>
        </authorList>
    </citation>
    <scope>NUCLEOTIDE SEQUENCE [LARGE SCALE GENOMIC DNA]</scope>
    <source>
        <strain evidence="7 8">CCALA 953</strain>
    </source>
</reference>
<dbReference type="NCBIfam" id="TIGR00219">
    <property type="entry name" value="mreC"/>
    <property type="match status" value="1"/>
</dbReference>
<evidence type="ECO:0000256" key="2">
    <source>
        <dbReference type="ARBA" id="ARBA00013855"/>
    </source>
</evidence>
<dbReference type="Gene3D" id="2.40.10.340">
    <property type="entry name" value="Rod shape-determining protein MreC, domain 1"/>
    <property type="match status" value="1"/>
</dbReference>
<protein>
    <recommendedName>
        <fullName evidence="2">Cell shape-determining protein MreC</fullName>
    </recommendedName>
    <alternativeName>
        <fullName evidence="4">Cell shape protein MreC</fullName>
    </alternativeName>
</protein>
<evidence type="ECO:0000256" key="4">
    <source>
        <dbReference type="ARBA" id="ARBA00032089"/>
    </source>
</evidence>
<dbReference type="RefSeq" id="WP_095723808.1">
    <property type="nucleotide sequence ID" value="NZ_NTFS01000320.1"/>
</dbReference>
<accession>A0A2A2TDR5</accession>
<feature type="domain" description="Rod shape-determining protein MreC beta-barrel core" evidence="6">
    <location>
        <begin position="102"/>
        <end position="246"/>
    </location>
</feature>
<dbReference type="Proteomes" id="UP000218238">
    <property type="component" value="Unassembled WGS sequence"/>
</dbReference>
<organism evidence="7 8">
    <name type="scientific">Brunnivagina elsteri CCALA 953</name>
    <dbReference type="NCBI Taxonomy" id="987040"/>
    <lineage>
        <taxon>Bacteria</taxon>
        <taxon>Bacillati</taxon>
        <taxon>Cyanobacteriota</taxon>
        <taxon>Cyanophyceae</taxon>
        <taxon>Nostocales</taxon>
        <taxon>Calotrichaceae</taxon>
        <taxon>Brunnivagina</taxon>
    </lineage>
</organism>
<dbReference type="PANTHER" id="PTHR34138">
    <property type="entry name" value="CELL SHAPE-DETERMINING PROTEIN MREC"/>
    <property type="match status" value="1"/>
</dbReference>
<dbReference type="Gene3D" id="2.40.10.350">
    <property type="entry name" value="Rod shape-determining protein MreC, domain 2"/>
    <property type="match status" value="1"/>
</dbReference>
<dbReference type="Pfam" id="PF04085">
    <property type="entry name" value="MreC"/>
    <property type="match status" value="1"/>
</dbReference>
<feature type="region of interest" description="Disordered" evidence="5">
    <location>
        <begin position="251"/>
        <end position="279"/>
    </location>
</feature>
<evidence type="ECO:0000256" key="5">
    <source>
        <dbReference type="SAM" id="MobiDB-lite"/>
    </source>
</evidence>
<evidence type="ECO:0000313" key="8">
    <source>
        <dbReference type="Proteomes" id="UP000218238"/>
    </source>
</evidence>
<dbReference type="InterPro" id="IPR042177">
    <property type="entry name" value="Cell/Rod_1"/>
</dbReference>
<sequence>MFTARWWERRGLQVGLLCLAVGTTIVLRQTQGALLMEAYQGITRPLQMLQAAPNKEERLRDARILELKTEIAELQFQNQKLKQIVSYTEKEVAKERSVVARVIGRSADNWWQQVTLNRGTSAGVQEGSIVKAEGGLVGLVDQVSANSSRVLLVSDLKSQIGVNVSQSAAKGVLKGDGSAEAILEFYEKVPNAKVGDTIATSNYSRKFPAGVAIGKIKSLDLKRVPASVAKIELFPPIRSLDWVQIYPKPETQVETPEVTDSQTNSETKSQNQQSEKPAN</sequence>
<gene>
    <name evidence="7" type="ORF">CK510_22470</name>
</gene>
<dbReference type="InterPro" id="IPR042175">
    <property type="entry name" value="Cell/Rod_MreC_2"/>
</dbReference>
<dbReference type="InterPro" id="IPR055342">
    <property type="entry name" value="MreC_beta-barrel_core"/>
</dbReference>
<evidence type="ECO:0000259" key="6">
    <source>
        <dbReference type="Pfam" id="PF04085"/>
    </source>
</evidence>
<comment type="similarity">
    <text evidence="1">Belongs to the MreC family.</text>
</comment>
<comment type="caution">
    <text evidence="7">The sequence shown here is derived from an EMBL/GenBank/DDBJ whole genome shotgun (WGS) entry which is preliminary data.</text>
</comment>
<evidence type="ECO:0000256" key="3">
    <source>
        <dbReference type="ARBA" id="ARBA00022960"/>
    </source>
</evidence>
<feature type="compositionally biased region" description="Polar residues" evidence="5">
    <location>
        <begin position="252"/>
        <end position="279"/>
    </location>
</feature>